<dbReference type="EMBL" id="SDAM02000109">
    <property type="protein sequence ID" value="KAH6829329.1"/>
    <property type="molecule type" value="Genomic_DNA"/>
</dbReference>
<sequence length="226" mass="25268">MIDPIFLHFLTASLHLILIAVVLVSWLSSKFMSNEDENQNYNNANDVVSFKNHKHLPAQFWASDIVSVVMSLIFCCSGVWSNLEGSVGNLEEPLLNGVESEKPAAKGDETVSPFVKADMFSCLMFSWMDYLISLGQKTMLNLDDIPQLAISDSVKGAFSILNNKLEACSRGSNTVTSLMLAKGLYLNGRREFKIERYVLASAFSIVKLLECIAQRHWYFKAEQGKV</sequence>
<gene>
    <name evidence="2" type="ORF">C2S53_011553</name>
</gene>
<evidence type="ECO:0000313" key="3">
    <source>
        <dbReference type="Proteomes" id="UP001190926"/>
    </source>
</evidence>
<dbReference type="AlphaFoldDB" id="A0AAD4P715"/>
<dbReference type="Proteomes" id="UP001190926">
    <property type="component" value="Unassembled WGS sequence"/>
</dbReference>
<name>A0AAD4P715_PERFH</name>
<proteinExistence type="predicted"/>
<keyword evidence="1" id="KW-1133">Transmembrane helix</keyword>
<reference evidence="2 3" key="1">
    <citation type="journal article" date="2021" name="Nat. Commun.">
        <title>Incipient diploidization of the medicinal plant Perilla within 10,000 years.</title>
        <authorList>
            <person name="Zhang Y."/>
            <person name="Shen Q."/>
            <person name="Leng L."/>
            <person name="Zhang D."/>
            <person name="Chen S."/>
            <person name="Shi Y."/>
            <person name="Ning Z."/>
            <person name="Chen S."/>
        </authorList>
    </citation>
    <scope>NUCLEOTIDE SEQUENCE [LARGE SCALE GENOMIC DNA]</scope>
    <source>
        <strain evidence="3">cv. PC099</strain>
    </source>
</reference>
<organism evidence="2 3">
    <name type="scientific">Perilla frutescens var. hirtella</name>
    <name type="common">Perilla citriodora</name>
    <name type="synonym">Perilla setoyensis</name>
    <dbReference type="NCBI Taxonomy" id="608512"/>
    <lineage>
        <taxon>Eukaryota</taxon>
        <taxon>Viridiplantae</taxon>
        <taxon>Streptophyta</taxon>
        <taxon>Embryophyta</taxon>
        <taxon>Tracheophyta</taxon>
        <taxon>Spermatophyta</taxon>
        <taxon>Magnoliopsida</taxon>
        <taxon>eudicotyledons</taxon>
        <taxon>Gunneridae</taxon>
        <taxon>Pentapetalae</taxon>
        <taxon>asterids</taxon>
        <taxon>lamiids</taxon>
        <taxon>Lamiales</taxon>
        <taxon>Lamiaceae</taxon>
        <taxon>Nepetoideae</taxon>
        <taxon>Elsholtzieae</taxon>
        <taxon>Perilla</taxon>
    </lineage>
</organism>
<comment type="caution">
    <text evidence="2">The sequence shown here is derived from an EMBL/GenBank/DDBJ whole genome shotgun (WGS) entry which is preliminary data.</text>
</comment>
<accession>A0AAD4P715</accession>
<evidence type="ECO:0000313" key="2">
    <source>
        <dbReference type="EMBL" id="KAH6829329.1"/>
    </source>
</evidence>
<keyword evidence="1" id="KW-0472">Membrane</keyword>
<keyword evidence="1" id="KW-0812">Transmembrane</keyword>
<keyword evidence="3" id="KW-1185">Reference proteome</keyword>
<feature type="transmembrane region" description="Helical" evidence="1">
    <location>
        <begin position="6"/>
        <end position="27"/>
    </location>
</feature>
<protein>
    <submittedName>
        <fullName evidence="2">Uncharacterized protein</fullName>
    </submittedName>
</protein>
<evidence type="ECO:0000256" key="1">
    <source>
        <dbReference type="SAM" id="Phobius"/>
    </source>
</evidence>